<gene>
    <name evidence="3" type="ORF">BJ684DRAFT_6287</name>
</gene>
<feature type="non-terminal residue" evidence="3">
    <location>
        <position position="1"/>
    </location>
</feature>
<sequence length="88" mass="9868">TDVDAAIARISSYRKVEGVLAVDWDGVAIRSTLSHEATLQHVSLITKLTKMAKETVRDLDSEGQDDLSFLRIRSKKHEIMVCPGKRFI</sequence>
<reference evidence="4" key="1">
    <citation type="journal article" date="2018" name="Nat. Microbiol.">
        <title>Leveraging single-cell genomics to expand the fungal tree of life.</title>
        <authorList>
            <person name="Ahrendt S.R."/>
            <person name="Quandt C.A."/>
            <person name="Ciobanu D."/>
            <person name="Clum A."/>
            <person name="Salamov A."/>
            <person name="Andreopoulos B."/>
            <person name="Cheng J.F."/>
            <person name="Woyke T."/>
            <person name="Pelin A."/>
            <person name="Henrissat B."/>
            <person name="Reynolds N.K."/>
            <person name="Benny G.L."/>
            <person name="Smith M.E."/>
            <person name="James T.Y."/>
            <person name="Grigoriev I.V."/>
        </authorList>
    </citation>
    <scope>NUCLEOTIDE SEQUENCE [LARGE SCALE GENOMIC DNA]</scope>
</reference>
<dbReference type="Proteomes" id="UP000267251">
    <property type="component" value="Unassembled WGS sequence"/>
</dbReference>
<protein>
    <recommendedName>
        <fullName evidence="2">Roadblock/LAMTOR2 domain-containing protein</fullName>
    </recommendedName>
</protein>
<organism evidence="3 4">
    <name type="scientific">Piptocephalis cylindrospora</name>
    <dbReference type="NCBI Taxonomy" id="1907219"/>
    <lineage>
        <taxon>Eukaryota</taxon>
        <taxon>Fungi</taxon>
        <taxon>Fungi incertae sedis</taxon>
        <taxon>Zoopagomycota</taxon>
        <taxon>Zoopagomycotina</taxon>
        <taxon>Zoopagomycetes</taxon>
        <taxon>Zoopagales</taxon>
        <taxon>Piptocephalidaceae</taxon>
        <taxon>Piptocephalis</taxon>
    </lineage>
</organism>
<evidence type="ECO:0000256" key="1">
    <source>
        <dbReference type="ARBA" id="ARBA00007191"/>
    </source>
</evidence>
<name>A0A4P9Y1B5_9FUNG</name>
<accession>A0A4P9Y1B5</accession>
<dbReference type="Pfam" id="PF03259">
    <property type="entry name" value="Robl_LC7"/>
    <property type="match status" value="1"/>
</dbReference>
<dbReference type="SUPFAM" id="SSF103196">
    <property type="entry name" value="Roadblock/LC7 domain"/>
    <property type="match status" value="1"/>
</dbReference>
<keyword evidence="4" id="KW-1185">Reference proteome</keyword>
<dbReference type="PANTHER" id="PTHR10779">
    <property type="entry name" value="DYNEIN LIGHT CHAIN ROADBLOCK"/>
    <property type="match status" value="1"/>
</dbReference>
<evidence type="ECO:0000313" key="4">
    <source>
        <dbReference type="Proteomes" id="UP000267251"/>
    </source>
</evidence>
<dbReference type="OrthoDB" id="9985637at2759"/>
<dbReference type="AlphaFoldDB" id="A0A4P9Y1B5"/>
<feature type="domain" description="Roadblock/LAMTOR2" evidence="2">
    <location>
        <begin position="3"/>
        <end position="87"/>
    </location>
</feature>
<evidence type="ECO:0000313" key="3">
    <source>
        <dbReference type="EMBL" id="RKP12565.1"/>
    </source>
</evidence>
<dbReference type="SMART" id="SM00960">
    <property type="entry name" value="Robl_LC7"/>
    <property type="match status" value="1"/>
</dbReference>
<dbReference type="EMBL" id="KZ988287">
    <property type="protein sequence ID" value="RKP12565.1"/>
    <property type="molecule type" value="Genomic_DNA"/>
</dbReference>
<evidence type="ECO:0000259" key="2">
    <source>
        <dbReference type="SMART" id="SM00960"/>
    </source>
</evidence>
<proteinExistence type="inferred from homology"/>
<comment type="similarity">
    <text evidence="1">Belongs to the GAMAD family.</text>
</comment>
<feature type="non-terminal residue" evidence="3">
    <location>
        <position position="88"/>
    </location>
</feature>
<dbReference type="InterPro" id="IPR004942">
    <property type="entry name" value="Roadblock/LAMTOR2_dom"/>
</dbReference>
<dbReference type="Gene3D" id="3.30.450.30">
    <property type="entry name" value="Dynein light chain 2a, cytoplasmic"/>
    <property type="match status" value="1"/>
</dbReference>